<comment type="caution">
    <text evidence="2">The sequence shown here is derived from an EMBL/GenBank/DDBJ whole genome shotgun (WGS) entry which is preliminary data.</text>
</comment>
<sequence>MLLAKILLQLIFNSGTNYLIMSGKRSNSKGSSVIVSAKRRERTPKRHNIGGVTEALNDAGQSTSNINDLITLRRGRRSRRRRRRSRRRSGRRRRRPDQISGTDEDNTDDNTDSETNDDSTMSNDSNSVPTMTARGCGRRRRRRRRRRSSSRRSRGCKRRSSRRRRRRSRRRSKRSGCSISKLRMSSVAADEMPDGLEETSGTSH</sequence>
<dbReference type="OrthoDB" id="10603901at2759"/>
<keyword evidence="2" id="KW-0378">Hydrolase</keyword>
<feature type="compositionally biased region" description="Acidic residues" evidence="1">
    <location>
        <begin position="102"/>
        <end position="117"/>
    </location>
</feature>
<feature type="compositionally biased region" description="Basic residues" evidence="1">
    <location>
        <begin position="73"/>
        <end position="95"/>
    </location>
</feature>
<organism evidence="2 3">
    <name type="scientific">Aphis craccivora</name>
    <name type="common">Cowpea aphid</name>
    <dbReference type="NCBI Taxonomy" id="307492"/>
    <lineage>
        <taxon>Eukaryota</taxon>
        <taxon>Metazoa</taxon>
        <taxon>Ecdysozoa</taxon>
        <taxon>Arthropoda</taxon>
        <taxon>Hexapoda</taxon>
        <taxon>Insecta</taxon>
        <taxon>Pterygota</taxon>
        <taxon>Neoptera</taxon>
        <taxon>Paraneoptera</taxon>
        <taxon>Hemiptera</taxon>
        <taxon>Sternorrhyncha</taxon>
        <taxon>Aphidomorpha</taxon>
        <taxon>Aphidoidea</taxon>
        <taxon>Aphididae</taxon>
        <taxon>Aphidini</taxon>
        <taxon>Aphis</taxon>
        <taxon>Aphis</taxon>
    </lineage>
</organism>
<feature type="region of interest" description="Disordered" evidence="1">
    <location>
        <begin position="22"/>
        <end position="204"/>
    </location>
</feature>
<keyword evidence="3" id="KW-1185">Reference proteome</keyword>
<dbReference type="EMBL" id="VUJU01004412">
    <property type="protein sequence ID" value="KAF0754424.1"/>
    <property type="molecule type" value="Genomic_DNA"/>
</dbReference>
<feature type="compositionally biased region" description="Polar residues" evidence="1">
    <location>
        <begin position="59"/>
        <end position="68"/>
    </location>
</feature>
<keyword evidence="2" id="KW-0547">Nucleotide-binding</keyword>
<dbReference type="Proteomes" id="UP000478052">
    <property type="component" value="Unassembled WGS sequence"/>
</dbReference>
<feature type="compositionally biased region" description="Polar residues" evidence="1">
    <location>
        <begin position="22"/>
        <end position="34"/>
    </location>
</feature>
<protein>
    <submittedName>
        <fullName evidence="2">DEAD-box ATP-dependent RNA helicase 42-like</fullName>
    </submittedName>
</protein>
<evidence type="ECO:0000313" key="3">
    <source>
        <dbReference type="Proteomes" id="UP000478052"/>
    </source>
</evidence>
<keyword evidence="2" id="KW-0347">Helicase</keyword>
<feature type="compositionally biased region" description="Basic residues" evidence="1">
    <location>
        <begin position="37"/>
        <end position="48"/>
    </location>
</feature>
<evidence type="ECO:0000256" key="1">
    <source>
        <dbReference type="SAM" id="MobiDB-lite"/>
    </source>
</evidence>
<feature type="compositionally biased region" description="Low complexity" evidence="1">
    <location>
        <begin position="118"/>
        <end position="127"/>
    </location>
</feature>
<name>A0A6G0YEG1_APHCR</name>
<keyword evidence="2" id="KW-0067">ATP-binding</keyword>
<evidence type="ECO:0000313" key="2">
    <source>
        <dbReference type="EMBL" id="KAF0754424.1"/>
    </source>
</evidence>
<accession>A0A6G0YEG1</accession>
<proteinExistence type="predicted"/>
<gene>
    <name evidence="2" type="ORF">FWK35_00029099</name>
</gene>
<dbReference type="AlphaFoldDB" id="A0A6G0YEG1"/>
<feature type="compositionally biased region" description="Basic residues" evidence="1">
    <location>
        <begin position="136"/>
        <end position="174"/>
    </location>
</feature>
<reference evidence="2 3" key="1">
    <citation type="submission" date="2019-08" db="EMBL/GenBank/DDBJ databases">
        <title>Whole genome of Aphis craccivora.</title>
        <authorList>
            <person name="Voronova N.V."/>
            <person name="Shulinski R.S."/>
            <person name="Bandarenka Y.V."/>
            <person name="Zhorov D.G."/>
            <person name="Warner D."/>
        </authorList>
    </citation>
    <scope>NUCLEOTIDE SEQUENCE [LARGE SCALE GENOMIC DNA]</scope>
    <source>
        <strain evidence="2">180601</strain>
        <tissue evidence="2">Whole Body</tissue>
    </source>
</reference>
<dbReference type="GO" id="GO:0004386">
    <property type="term" value="F:helicase activity"/>
    <property type="evidence" value="ECO:0007669"/>
    <property type="project" value="UniProtKB-KW"/>
</dbReference>